<gene>
    <name evidence="2" type="ORF">glysoja_049622</name>
</gene>
<protein>
    <submittedName>
        <fullName evidence="2">Uncharacterized protein</fullName>
    </submittedName>
</protein>
<evidence type="ECO:0000313" key="2">
    <source>
        <dbReference type="EMBL" id="KHN38960.1"/>
    </source>
</evidence>
<dbReference type="EMBL" id="KN646459">
    <property type="protein sequence ID" value="KHN38960.1"/>
    <property type="molecule type" value="Genomic_DNA"/>
</dbReference>
<reference evidence="2" key="1">
    <citation type="submission" date="2014-07" db="EMBL/GenBank/DDBJ databases">
        <title>Identification of a novel salt tolerance gene in wild soybean by whole-genome sequencing.</title>
        <authorList>
            <person name="Lam H.-M."/>
            <person name="Qi X."/>
            <person name="Li M.-W."/>
            <person name="Liu X."/>
            <person name="Xie M."/>
            <person name="Ni M."/>
            <person name="Xu X."/>
        </authorList>
    </citation>
    <scope>NUCLEOTIDE SEQUENCE [LARGE SCALE GENOMIC DNA]</scope>
    <source>
        <tissue evidence="2">Root</tissue>
    </source>
</reference>
<name>A0A0B2S130_GLYSO</name>
<dbReference type="AlphaFoldDB" id="A0A0B2S130"/>
<feature type="region of interest" description="Disordered" evidence="1">
    <location>
        <begin position="1"/>
        <end position="74"/>
    </location>
</feature>
<dbReference type="Proteomes" id="UP000053555">
    <property type="component" value="Unassembled WGS sequence"/>
</dbReference>
<evidence type="ECO:0000256" key="1">
    <source>
        <dbReference type="SAM" id="MobiDB-lite"/>
    </source>
</evidence>
<organism evidence="2">
    <name type="scientific">Glycine soja</name>
    <name type="common">Wild soybean</name>
    <dbReference type="NCBI Taxonomy" id="3848"/>
    <lineage>
        <taxon>Eukaryota</taxon>
        <taxon>Viridiplantae</taxon>
        <taxon>Streptophyta</taxon>
        <taxon>Embryophyta</taxon>
        <taxon>Tracheophyta</taxon>
        <taxon>Spermatophyta</taxon>
        <taxon>Magnoliopsida</taxon>
        <taxon>eudicotyledons</taxon>
        <taxon>Gunneridae</taxon>
        <taxon>Pentapetalae</taxon>
        <taxon>rosids</taxon>
        <taxon>fabids</taxon>
        <taxon>Fabales</taxon>
        <taxon>Fabaceae</taxon>
        <taxon>Papilionoideae</taxon>
        <taxon>50 kb inversion clade</taxon>
        <taxon>NPAAA clade</taxon>
        <taxon>indigoferoid/millettioid clade</taxon>
        <taxon>Phaseoleae</taxon>
        <taxon>Glycine</taxon>
        <taxon>Glycine subgen. Soja</taxon>
    </lineage>
</organism>
<proteinExistence type="predicted"/>
<feature type="compositionally biased region" description="Basic and acidic residues" evidence="1">
    <location>
        <begin position="45"/>
        <end position="54"/>
    </location>
</feature>
<accession>A0A0B2S130</accession>
<sequence>MLKRGTPNVKMKGRTSIDKWQTRTPQCGCSHGSAAQFATKTNLGQKDKEEERPGSLKANHNALPKSIPTLSGTLSFPRFLRPAKASKC</sequence>